<dbReference type="InterPro" id="IPR015421">
    <property type="entry name" value="PyrdxlP-dep_Trfase_major"/>
</dbReference>
<name>A0A381WGA5_9ZZZZ</name>
<gene>
    <name evidence="2" type="ORF">METZ01_LOCUS104368</name>
</gene>
<dbReference type="Pfam" id="PF00266">
    <property type="entry name" value="Aminotran_5"/>
    <property type="match status" value="1"/>
</dbReference>
<dbReference type="SUPFAM" id="SSF53383">
    <property type="entry name" value="PLP-dependent transferases"/>
    <property type="match status" value="1"/>
</dbReference>
<feature type="domain" description="Aminotransferase class V" evidence="1">
    <location>
        <begin position="19"/>
        <end position="237"/>
    </location>
</feature>
<dbReference type="Gene3D" id="3.40.640.10">
    <property type="entry name" value="Type I PLP-dependent aspartate aminotransferase-like (Major domain)"/>
    <property type="match status" value="1"/>
</dbReference>
<sequence length="242" mass="27625">MNPHEKQLQKEFPVKTTRIFFDHAKVSPLPRRVRDAVNTFTNDACENGTKNYKKWMEEVERVRGKFAWLINGDVDEVAFVKNTSEGISIVANGLDWNPGDNVVIPDIEFPANVYPWWNLKRFGVETRMVKSKDGRVVFDDLIEQTDKRTRIVSVSSVECNSGFKNDLNRIGAFCRENNILFCVDAIQSLGVLEMDVKRDNIDFLSADGHKWMLSVEGLGGFYISKNVLEKIYPVTVGWDSVV</sequence>
<accession>A0A381WGA5</accession>
<dbReference type="EMBL" id="UINC01011713">
    <property type="protein sequence ID" value="SVA51514.1"/>
    <property type="molecule type" value="Genomic_DNA"/>
</dbReference>
<dbReference type="AlphaFoldDB" id="A0A381WGA5"/>
<dbReference type="PANTHER" id="PTHR43586:SF15">
    <property type="entry name" value="BLR3095 PROTEIN"/>
    <property type="match status" value="1"/>
</dbReference>
<dbReference type="InterPro" id="IPR015424">
    <property type="entry name" value="PyrdxlP-dep_Trfase"/>
</dbReference>
<dbReference type="InterPro" id="IPR000192">
    <property type="entry name" value="Aminotrans_V_dom"/>
</dbReference>
<evidence type="ECO:0000259" key="1">
    <source>
        <dbReference type="Pfam" id="PF00266"/>
    </source>
</evidence>
<dbReference type="PANTHER" id="PTHR43586">
    <property type="entry name" value="CYSTEINE DESULFURASE"/>
    <property type="match status" value="1"/>
</dbReference>
<proteinExistence type="predicted"/>
<evidence type="ECO:0000313" key="2">
    <source>
        <dbReference type="EMBL" id="SVA51514.1"/>
    </source>
</evidence>
<feature type="non-terminal residue" evidence="2">
    <location>
        <position position="242"/>
    </location>
</feature>
<organism evidence="2">
    <name type="scientific">marine metagenome</name>
    <dbReference type="NCBI Taxonomy" id="408172"/>
    <lineage>
        <taxon>unclassified sequences</taxon>
        <taxon>metagenomes</taxon>
        <taxon>ecological metagenomes</taxon>
    </lineage>
</organism>
<reference evidence="2" key="1">
    <citation type="submission" date="2018-05" db="EMBL/GenBank/DDBJ databases">
        <authorList>
            <person name="Lanie J.A."/>
            <person name="Ng W.-L."/>
            <person name="Kazmierczak K.M."/>
            <person name="Andrzejewski T.M."/>
            <person name="Davidsen T.M."/>
            <person name="Wayne K.J."/>
            <person name="Tettelin H."/>
            <person name="Glass J.I."/>
            <person name="Rusch D."/>
            <person name="Podicherti R."/>
            <person name="Tsui H.-C.T."/>
            <person name="Winkler M.E."/>
        </authorList>
    </citation>
    <scope>NUCLEOTIDE SEQUENCE</scope>
</reference>
<protein>
    <recommendedName>
        <fullName evidence="1">Aminotransferase class V domain-containing protein</fullName>
    </recommendedName>
</protein>